<keyword evidence="2 3" id="KW-0040">ANK repeat</keyword>
<feature type="repeat" description="ANK" evidence="3">
    <location>
        <begin position="1000"/>
        <end position="1032"/>
    </location>
</feature>
<dbReference type="PROSITE" id="PS50088">
    <property type="entry name" value="ANK_REPEAT"/>
    <property type="match status" value="29"/>
</dbReference>
<dbReference type="Pfam" id="PF00069">
    <property type="entry name" value="Pkinase"/>
    <property type="match status" value="1"/>
</dbReference>
<dbReference type="GO" id="GO:0005524">
    <property type="term" value="F:ATP binding"/>
    <property type="evidence" value="ECO:0007669"/>
    <property type="project" value="InterPro"/>
</dbReference>
<feature type="repeat" description="ANK" evidence="3">
    <location>
        <begin position="1858"/>
        <end position="1890"/>
    </location>
</feature>
<feature type="repeat" description="ANK" evidence="3">
    <location>
        <begin position="1726"/>
        <end position="1758"/>
    </location>
</feature>
<evidence type="ECO:0000259" key="5">
    <source>
        <dbReference type="PROSITE" id="PS50011"/>
    </source>
</evidence>
<dbReference type="Pfam" id="PF13637">
    <property type="entry name" value="Ank_4"/>
    <property type="match status" value="3"/>
</dbReference>
<dbReference type="InterPro" id="IPR008271">
    <property type="entry name" value="Ser/Thr_kinase_AS"/>
</dbReference>
<feature type="compositionally biased region" description="Pro residues" evidence="4">
    <location>
        <begin position="172"/>
        <end position="186"/>
    </location>
</feature>
<feature type="repeat" description="ANK" evidence="3">
    <location>
        <begin position="1825"/>
        <end position="1857"/>
    </location>
</feature>
<accession>A0A2H3GF88</accession>
<feature type="repeat" description="ANK" evidence="3">
    <location>
        <begin position="1627"/>
        <end position="1659"/>
    </location>
</feature>
<feature type="repeat" description="ANK" evidence="3">
    <location>
        <begin position="1396"/>
        <end position="1428"/>
    </location>
</feature>
<dbReference type="SMART" id="SM00248">
    <property type="entry name" value="ANK"/>
    <property type="match status" value="29"/>
</dbReference>
<name>A0A2H3GF88_FUSOX</name>
<dbReference type="PANTHER" id="PTHR24188:SF29">
    <property type="entry name" value="GH09064P"/>
    <property type="match status" value="1"/>
</dbReference>
<gene>
    <name evidence="6" type="ORF">AU210_014675</name>
</gene>
<dbReference type="SMART" id="SM00220">
    <property type="entry name" value="S_TKc"/>
    <property type="match status" value="1"/>
</dbReference>
<dbReference type="PANTHER" id="PTHR24188">
    <property type="entry name" value="ANKYRIN REPEAT PROTEIN"/>
    <property type="match status" value="1"/>
</dbReference>
<dbReference type="Proteomes" id="UP000219602">
    <property type="component" value="Chromosome 13"/>
</dbReference>
<dbReference type="Pfam" id="PF12796">
    <property type="entry name" value="Ank_2"/>
    <property type="match status" value="8"/>
</dbReference>
<evidence type="ECO:0000313" key="7">
    <source>
        <dbReference type="Proteomes" id="UP000219602"/>
    </source>
</evidence>
<keyword evidence="1" id="KW-0677">Repeat</keyword>
<feature type="repeat" description="ANK" evidence="3">
    <location>
        <begin position="1297"/>
        <end position="1329"/>
    </location>
</feature>
<feature type="repeat" description="ANK" evidence="3">
    <location>
        <begin position="1495"/>
        <end position="1527"/>
    </location>
</feature>
<feature type="repeat" description="ANK" evidence="3">
    <location>
        <begin position="1198"/>
        <end position="1230"/>
    </location>
</feature>
<feature type="repeat" description="ANK" evidence="3">
    <location>
        <begin position="1528"/>
        <end position="1560"/>
    </location>
</feature>
<feature type="repeat" description="ANK" evidence="3">
    <location>
        <begin position="1594"/>
        <end position="1626"/>
    </location>
</feature>
<proteinExistence type="predicted"/>
<feature type="compositionally biased region" description="Low complexity" evidence="4">
    <location>
        <begin position="202"/>
        <end position="213"/>
    </location>
</feature>
<reference evidence="6 7" key="2">
    <citation type="journal article" date="2017" name="Sci. Rep.">
        <title>A mobile pathogenicity chromosome in Fusarium oxysporum for infection of multiple cucurbit species.</title>
        <authorList>
            <person name="van Dam P."/>
            <person name="Fokkens L."/>
            <person name="Ayukawa Y."/>
            <person name="van der Gragt M."/>
            <person name="Ter Horst A."/>
            <person name="Brankovics B."/>
            <person name="Houterman P.M."/>
            <person name="Arie T."/>
            <person name="Rep M."/>
        </authorList>
    </citation>
    <scope>NUCLEOTIDE SEQUENCE [LARGE SCALE GENOMIC DNA]</scope>
    <source>
        <strain evidence="6 7">Forc016</strain>
    </source>
</reference>
<dbReference type="InterPro" id="IPR000719">
    <property type="entry name" value="Prot_kinase_dom"/>
</dbReference>
<dbReference type="Gene3D" id="1.25.40.20">
    <property type="entry name" value="Ankyrin repeat-containing domain"/>
    <property type="match status" value="13"/>
</dbReference>
<feature type="region of interest" description="Disordered" evidence="4">
    <location>
        <begin position="833"/>
        <end position="878"/>
    </location>
</feature>
<dbReference type="GO" id="GO:0004672">
    <property type="term" value="F:protein kinase activity"/>
    <property type="evidence" value="ECO:0007669"/>
    <property type="project" value="InterPro"/>
</dbReference>
<feature type="repeat" description="ANK" evidence="3">
    <location>
        <begin position="1165"/>
        <end position="1197"/>
    </location>
</feature>
<feature type="repeat" description="ANK" evidence="3">
    <location>
        <begin position="1693"/>
        <end position="1725"/>
    </location>
</feature>
<dbReference type="EMBL" id="MABQ02000011">
    <property type="protein sequence ID" value="PCD23152.1"/>
    <property type="molecule type" value="Genomic_DNA"/>
</dbReference>
<dbReference type="InterPro" id="IPR036770">
    <property type="entry name" value="Ankyrin_rpt-contain_sf"/>
</dbReference>
<feature type="repeat" description="ANK" evidence="3">
    <location>
        <begin position="1660"/>
        <end position="1692"/>
    </location>
</feature>
<feature type="repeat" description="ANK" evidence="3">
    <location>
        <begin position="1429"/>
        <end position="1461"/>
    </location>
</feature>
<feature type="repeat" description="ANK" evidence="3">
    <location>
        <begin position="1759"/>
        <end position="1791"/>
    </location>
</feature>
<feature type="repeat" description="ANK" evidence="3">
    <location>
        <begin position="940"/>
        <end position="966"/>
    </location>
</feature>
<dbReference type="STRING" id="327505.A0A2H3GF88"/>
<feature type="repeat" description="ANK" evidence="3">
    <location>
        <begin position="1132"/>
        <end position="1164"/>
    </location>
</feature>
<evidence type="ECO:0000256" key="4">
    <source>
        <dbReference type="SAM" id="MobiDB-lite"/>
    </source>
</evidence>
<dbReference type="InterPro" id="IPR011009">
    <property type="entry name" value="Kinase-like_dom_sf"/>
</dbReference>
<organism evidence="6 7">
    <name type="scientific">Fusarium oxysporum f. sp. radicis-cucumerinum</name>
    <dbReference type="NCBI Taxonomy" id="327505"/>
    <lineage>
        <taxon>Eukaryota</taxon>
        <taxon>Fungi</taxon>
        <taxon>Dikarya</taxon>
        <taxon>Ascomycota</taxon>
        <taxon>Pezizomycotina</taxon>
        <taxon>Sordariomycetes</taxon>
        <taxon>Hypocreomycetidae</taxon>
        <taxon>Hypocreales</taxon>
        <taxon>Nectriaceae</taxon>
        <taxon>Fusarium</taxon>
        <taxon>Fusarium oxysporum species complex</taxon>
    </lineage>
</organism>
<feature type="repeat" description="ANK" evidence="3">
    <location>
        <begin position="1462"/>
        <end position="1494"/>
    </location>
</feature>
<sequence length="1894" mass="204639">MIELGAAIIALVEASAKCVECIIVKIKDYRAADHEVAERITLVEGCWTRTRLQVDFIQPLTPIIDPEHHRVLENILRILATKLSSAVANLESVLEKRNRYGVELRPGFLGFAKSVRKGKYAFVKTTLDTVIRDLEDWQRRFDPSWFLIMRMSSPLIDKQLHRSMPQSQTSLQPPPGSAQPASPRPLSPVGAISSSSSHTKRQPGQPSQQQCPPNFTLATGQHKAPSPLTLANGIRTALCSGGPRRSIFLPPAQFDHHQSIPYTNAKAARRGDRWYIVESRTCRHEMQELMTDDIRDLATKLSRADPLTFGLLNCKGAMRVTDPRQPSRVLSFDLVFRIPDGMEIPRSLRQTLTLYPRHSGAGPSVTRRVRMAQELAKSVSYVHTFKFVHKNINPESVLLLEDLESSHSATFLVGFDHFRSAGGATSLQGDGAWYRDIYRHPTRQGEYPEDSYCMQHDIYSLGVCLLEVGLWESFVDYPSATPRPGGPVSDFMVRIQGSGGAAQGSDMGVRGMLFEAKEFMEQLAKEKLPQAMGERYSQVVLSCLTCLDEGNEDFGGDTAQQAAIDPEGILLGTCTRGGRSCPKRAVKMIQLQDGGTRRRYIRELETIIKFSHDKYARYFVKMLGWYESQDSLCIAMEYFPAGDLQTYIRKHGRLLEDDCRQIASQLLRGLAAMHHESFAHRDVKPQNVLIQQCPLSEPPGSWWVKLADFGISKRLGGDTSSSTRGIGTPQYMAPELCGWASVSDINYQMADMWALGVTTFFTLTKTLPFQEPDSDIEYARNPDTFLRDPLDDCQVSMDGLAFIRALMTLQPKERLVSDAAMRHAWIIPTISDVHSGSSESPSRRSSFGDETGTATEISNPTSQQYLRLPPPSAAWTDEVLDSPRSASHTNACDNTWSVQNYKQTNVAQTARLDTNMVAGPVQERELQDRDLGKTEVRTPHEAAKDGLVEVINRLLKNGVDVTSRDDDGCTLVDSAARNGHVEVVKLLLENGANATTPSNNGWTPMHSAASNGHVDVARLLVEKGAALEAKSNNGNMPLLLAAAKGHEAVARVLVEKGANIEATNNDGNTPLLLAAAKGHEAVARVLVEKGANIEATNNNGDTPLSWAAYNGHEAVAWVLVEKGANIEATNNDGNTPLSCAALNGHEAVTKLLVEKGANIEAKSNNGNMPLLWAAAKGHEAVTKLLVEKGASLKTKDKDGNMPLLLAAAKGHEAVMKLLVEKGANIEATNNNGDTPLSWAAYNGHEAVAWVLVEKGAALEAKSNNGNTPLLWAAYNGHEAVTKLLIEKGANIEARDNNGNTPLLLAAYNGHEAVARLLVEKGANIEAKSNNGNMPLLLAAAKGHEAVARVLVEKGANIEATNNDGNMPLFLAAAKGHEAVTKLLVEKGANIEAKSNNGNMPLLWAAAKGHEAVTKLLVEKGANIEAKSNNGNMPLLLAAAKGHEAVARVLVEKGANIEATNNDGNTPLSLAAAKGHEAVTKLLVEKGANIEAKSNNGNMPLLLAAAKGHEAVARVLVEKGANIEATNNDGNTPLSCAALNGHEAVTKLLVEKGASLKTKDKDGDTPLSWAALNGHGAVAKLLVEEGAALEATNSNGRTPLLEAALNGHEAMTKQLVEKGANIEVKSNNGNTPLLWAAYNGHEAVTKLLVEKGANIEARDNNGNTPLLWAAYNGHEAVARLLVEKGANIEAKSNNGNTPLSRAAANRHEAVTKLLVEKGANIEATNNDSYTPLLLAAYNGHEAVTKLLVEKGADIEAKDKDGDTPLSCAALNGHKAVTKLLVEKGANIEARDNNGNTPLSRAALNGHEAVARLLIKKRANLEATNNNGNTPLSRAAAKGHETVTKLLIKKGANLEAKNKDGSTPLLLAAQNGYKAVERLLLEKGARKGLRYRFSYN</sequence>
<feature type="repeat" description="ANK" evidence="3">
    <location>
        <begin position="1066"/>
        <end position="1098"/>
    </location>
</feature>
<reference evidence="6 7" key="1">
    <citation type="journal article" date="2016" name="Environ. Microbiol.">
        <title>Effector profiles distinguish formae speciales of Fusarium oxysporum.</title>
        <authorList>
            <person name="van Dam P."/>
            <person name="Fokkens L."/>
            <person name="Schmidt S.M."/>
            <person name="Linmans J.H."/>
            <person name="Kistler H.C."/>
            <person name="Ma L.J."/>
            <person name="Rep M."/>
        </authorList>
    </citation>
    <scope>NUCLEOTIDE SEQUENCE [LARGE SCALE GENOMIC DNA]</scope>
    <source>
        <strain evidence="6 7">Forc016</strain>
    </source>
</reference>
<feature type="repeat" description="ANK" evidence="3">
    <location>
        <begin position="1330"/>
        <end position="1362"/>
    </location>
</feature>
<dbReference type="PROSITE" id="PS00108">
    <property type="entry name" value="PROTEIN_KINASE_ST"/>
    <property type="match status" value="1"/>
</dbReference>
<evidence type="ECO:0000256" key="1">
    <source>
        <dbReference type="ARBA" id="ARBA00022737"/>
    </source>
</evidence>
<feature type="repeat" description="ANK" evidence="3">
    <location>
        <begin position="1792"/>
        <end position="1824"/>
    </location>
</feature>
<feature type="region of interest" description="Disordered" evidence="4">
    <location>
        <begin position="162"/>
        <end position="228"/>
    </location>
</feature>
<evidence type="ECO:0000256" key="3">
    <source>
        <dbReference type="PROSITE-ProRule" id="PRU00023"/>
    </source>
</evidence>
<feature type="repeat" description="ANK" evidence="3">
    <location>
        <begin position="1561"/>
        <end position="1593"/>
    </location>
</feature>
<feature type="repeat" description="ANK" evidence="3">
    <location>
        <begin position="1099"/>
        <end position="1131"/>
    </location>
</feature>
<dbReference type="Gene3D" id="1.10.510.10">
    <property type="entry name" value="Transferase(Phosphotransferase) domain 1"/>
    <property type="match status" value="2"/>
</dbReference>
<feature type="repeat" description="ANK" evidence="3">
    <location>
        <begin position="1264"/>
        <end position="1296"/>
    </location>
</feature>
<dbReference type="SUPFAM" id="SSF56112">
    <property type="entry name" value="Protein kinase-like (PK-like)"/>
    <property type="match status" value="2"/>
</dbReference>
<dbReference type="PRINTS" id="PR01415">
    <property type="entry name" value="ANKYRIN"/>
</dbReference>
<feature type="compositionally biased region" description="Polar residues" evidence="4">
    <location>
        <begin position="852"/>
        <end position="865"/>
    </location>
</feature>
<evidence type="ECO:0000313" key="6">
    <source>
        <dbReference type="EMBL" id="PCD23152.1"/>
    </source>
</evidence>
<dbReference type="Pfam" id="PF00023">
    <property type="entry name" value="Ank"/>
    <property type="match status" value="2"/>
</dbReference>
<dbReference type="PROSITE" id="PS50297">
    <property type="entry name" value="ANK_REP_REGION"/>
    <property type="match status" value="28"/>
</dbReference>
<feature type="domain" description="Protein kinase" evidence="5">
    <location>
        <begin position="526"/>
        <end position="826"/>
    </location>
</feature>
<feature type="repeat" description="ANK" evidence="3">
    <location>
        <begin position="1033"/>
        <end position="1065"/>
    </location>
</feature>
<protein>
    <recommendedName>
        <fullName evidence="5">Protein kinase domain-containing protein</fullName>
    </recommendedName>
</protein>
<dbReference type="SUPFAM" id="SSF48403">
    <property type="entry name" value="Ankyrin repeat"/>
    <property type="match status" value="3"/>
</dbReference>
<feature type="compositionally biased region" description="Low complexity" evidence="4">
    <location>
        <begin position="835"/>
        <end position="845"/>
    </location>
</feature>
<dbReference type="InterPro" id="IPR002110">
    <property type="entry name" value="Ankyrin_rpt"/>
</dbReference>
<feature type="repeat" description="ANK" evidence="3">
    <location>
        <begin position="1231"/>
        <end position="1263"/>
    </location>
</feature>
<feature type="repeat" description="ANK" evidence="3">
    <location>
        <begin position="1363"/>
        <end position="1395"/>
    </location>
</feature>
<comment type="caution">
    <text evidence="6">The sequence shown here is derived from an EMBL/GenBank/DDBJ whole genome shotgun (WGS) entry which is preliminary data.</text>
</comment>
<evidence type="ECO:0000256" key="2">
    <source>
        <dbReference type="ARBA" id="ARBA00023043"/>
    </source>
</evidence>
<feature type="repeat" description="ANK" evidence="3">
    <location>
        <begin position="967"/>
        <end position="999"/>
    </location>
</feature>
<dbReference type="PROSITE" id="PS50011">
    <property type="entry name" value="PROTEIN_KINASE_DOM"/>
    <property type="match status" value="1"/>
</dbReference>